<dbReference type="Proteomes" id="UP000824083">
    <property type="component" value="Unassembled WGS sequence"/>
</dbReference>
<sequence>MANTVHTVVDAAKEFYASRYPIDQLAHFGHRFGKTIFHLGPSGQAIRCGKPCSKIHDRTLLQCKMGLSIS</sequence>
<organism evidence="1 2">
    <name type="scientific">Candidatus Aphodousia faecigallinarum</name>
    <dbReference type="NCBI Taxonomy" id="2840677"/>
    <lineage>
        <taxon>Bacteria</taxon>
        <taxon>Pseudomonadati</taxon>
        <taxon>Pseudomonadota</taxon>
        <taxon>Betaproteobacteria</taxon>
        <taxon>Burkholderiales</taxon>
        <taxon>Sutterellaceae</taxon>
        <taxon>Sutterellaceae incertae sedis</taxon>
        <taxon>Candidatus Aphodousia</taxon>
    </lineage>
</organism>
<gene>
    <name evidence="1" type="ORF">IAC56_03105</name>
</gene>
<dbReference type="EMBL" id="DVMY01000054">
    <property type="protein sequence ID" value="HIU37245.1"/>
    <property type="molecule type" value="Genomic_DNA"/>
</dbReference>
<comment type="caution">
    <text evidence="1">The sequence shown here is derived from an EMBL/GenBank/DDBJ whole genome shotgun (WGS) entry which is preliminary data.</text>
</comment>
<reference evidence="1" key="1">
    <citation type="submission" date="2020-10" db="EMBL/GenBank/DDBJ databases">
        <authorList>
            <person name="Gilroy R."/>
        </authorList>
    </citation>
    <scope>NUCLEOTIDE SEQUENCE</scope>
    <source>
        <strain evidence="1">7463</strain>
    </source>
</reference>
<evidence type="ECO:0000313" key="1">
    <source>
        <dbReference type="EMBL" id="HIU37245.1"/>
    </source>
</evidence>
<name>A0A9D1IHY6_9BURK</name>
<dbReference type="AlphaFoldDB" id="A0A9D1IHY6"/>
<accession>A0A9D1IHY6</accession>
<proteinExistence type="predicted"/>
<reference evidence="1" key="2">
    <citation type="journal article" date="2021" name="PeerJ">
        <title>Extensive microbial diversity within the chicken gut microbiome revealed by metagenomics and culture.</title>
        <authorList>
            <person name="Gilroy R."/>
            <person name="Ravi A."/>
            <person name="Getino M."/>
            <person name="Pursley I."/>
            <person name="Horton D.L."/>
            <person name="Alikhan N.F."/>
            <person name="Baker D."/>
            <person name="Gharbi K."/>
            <person name="Hall N."/>
            <person name="Watson M."/>
            <person name="Adriaenssens E.M."/>
            <person name="Foster-Nyarko E."/>
            <person name="Jarju S."/>
            <person name="Secka A."/>
            <person name="Antonio M."/>
            <person name="Oren A."/>
            <person name="Chaudhuri R.R."/>
            <person name="La Ragione R."/>
            <person name="Hildebrand F."/>
            <person name="Pallen M.J."/>
        </authorList>
    </citation>
    <scope>NUCLEOTIDE SEQUENCE</scope>
    <source>
        <strain evidence="1">7463</strain>
    </source>
</reference>
<protein>
    <submittedName>
        <fullName evidence="1">Uncharacterized protein</fullName>
    </submittedName>
</protein>
<evidence type="ECO:0000313" key="2">
    <source>
        <dbReference type="Proteomes" id="UP000824083"/>
    </source>
</evidence>